<dbReference type="Gene3D" id="2.40.50.140">
    <property type="entry name" value="Nucleic acid-binding proteins"/>
    <property type="match status" value="1"/>
</dbReference>
<dbReference type="SUPFAM" id="SSF56091">
    <property type="entry name" value="DNA ligase/mRNA capping enzyme, catalytic domain"/>
    <property type="match status" value="1"/>
</dbReference>
<dbReference type="GO" id="GO:0003910">
    <property type="term" value="F:DNA ligase (ATP) activity"/>
    <property type="evidence" value="ECO:0007669"/>
    <property type="project" value="UniProtKB-EC"/>
</dbReference>
<dbReference type="SUPFAM" id="SSF50249">
    <property type="entry name" value="Nucleic acid-binding proteins"/>
    <property type="match status" value="1"/>
</dbReference>
<dbReference type="Pfam" id="PF14743">
    <property type="entry name" value="DNA_ligase_OB_2"/>
    <property type="match status" value="1"/>
</dbReference>
<accession>A0ABV7VPP5</accession>
<evidence type="ECO:0000256" key="6">
    <source>
        <dbReference type="ARBA" id="ARBA00034003"/>
    </source>
</evidence>
<dbReference type="InterPro" id="IPR029319">
    <property type="entry name" value="DNA_ligase_OB"/>
</dbReference>
<dbReference type="InterPro" id="IPR050326">
    <property type="entry name" value="NAD_dep_DNA_ligaseB"/>
</dbReference>
<evidence type="ECO:0000259" key="7">
    <source>
        <dbReference type="PROSITE" id="PS50160"/>
    </source>
</evidence>
<dbReference type="InterPro" id="IPR016059">
    <property type="entry name" value="DNA_ligase_ATP-dep_CS"/>
</dbReference>
<keyword evidence="2 8" id="KW-0436">Ligase</keyword>
<reference evidence="9" key="1">
    <citation type="journal article" date="2019" name="Int. J. Syst. Evol. Microbiol.">
        <title>The Global Catalogue of Microorganisms (GCM) 10K type strain sequencing project: providing services to taxonomists for standard genome sequencing and annotation.</title>
        <authorList>
            <consortium name="The Broad Institute Genomics Platform"/>
            <consortium name="The Broad Institute Genome Sequencing Center for Infectious Disease"/>
            <person name="Wu L."/>
            <person name="Ma J."/>
        </authorList>
    </citation>
    <scope>NUCLEOTIDE SEQUENCE [LARGE SCALE GENOMIC DNA]</scope>
    <source>
        <strain evidence="9">KCTC 42424</strain>
    </source>
</reference>
<keyword evidence="9" id="KW-1185">Reference proteome</keyword>
<evidence type="ECO:0000313" key="9">
    <source>
        <dbReference type="Proteomes" id="UP001595722"/>
    </source>
</evidence>
<sequence>MPVYLFIAVFMLVSLWPLASLSAQLIPPPLMLAQHYVDGIDVKKYYVSEKLDGVRAYWNGQSLFSRSGRKIPAPVWFVSALPDKPLDGELWLGRGRFDDISALVRSRKDNDDVWRRVKFMVYDLPDSNAPFHERYWLLKTLVAQYHTPWVKALDQKKVASDQALNDWLQRITSIGGEGLMLRHENARYQAKRSNDLLKLKPQYDAEAVVVDYVPGQGKYQGMVGALLVRGKNGRHFRLGSGLSDQQRRNPPPLGAEVTYSYSGTTRTGLPRFARFVRLREVE</sequence>
<dbReference type="PANTHER" id="PTHR47810:SF1">
    <property type="entry name" value="DNA LIGASE B"/>
    <property type="match status" value="1"/>
</dbReference>
<keyword evidence="3" id="KW-0235">DNA replication</keyword>
<dbReference type="Pfam" id="PF01068">
    <property type="entry name" value="DNA_ligase_A_M"/>
    <property type="match status" value="1"/>
</dbReference>
<dbReference type="InterPro" id="IPR012340">
    <property type="entry name" value="NA-bd_OB-fold"/>
</dbReference>
<evidence type="ECO:0000256" key="1">
    <source>
        <dbReference type="ARBA" id="ARBA00001968"/>
    </source>
</evidence>
<protein>
    <submittedName>
        <fullName evidence="8">DNA ligase</fullName>
        <ecNumber evidence="8">6.5.1.1</ecNumber>
    </submittedName>
</protein>
<dbReference type="PANTHER" id="PTHR47810">
    <property type="entry name" value="DNA LIGASE"/>
    <property type="match status" value="1"/>
</dbReference>
<dbReference type="Gene3D" id="3.30.1490.70">
    <property type="match status" value="1"/>
</dbReference>
<proteinExistence type="predicted"/>
<dbReference type="Proteomes" id="UP001595722">
    <property type="component" value="Unassembled WGS sequence"/>
</dbReference>
<name>A0ABV7VPP5_9GAMM</name>
<evidence type="ECO:0000256" key="3">
    <source>
        <dbReference type="ARBA" id="ARBA00022705"/>
    </source>
</evidence>
<dbReference type="PROSITE" id="PS00333">
    <property type="entry name" value="DNA_LIGASE_A2"/>
    <property type="match status" value="1"/>
</dbReference>
<evidence type="ECO:0000256" key="5">
    <source>
        <dbReference type="ARBA" id="ARBA00023204"/>
    </source>
</evidence>
<organism evidence="8 9">
    <name type="scientific">Bacterioplanoides pacificum</name>
    <dbReference type="NCBI Taxonomy" id="1171596"/>
    <lineage>
        <taxon>Bacteria</taxon>
        <taxon>Pseudomonadati</taxon>
        <taxon>Pseudomonadota</taxon>
        <taxon>Gammaproteobacteria</taxon>
        <taxon>Oceanospirillales</taxon>
        <taxon>Oceanospirillaceae</taxon>
        <taxon>Bacterioplanoides</taxon>
    </lineage>
</organism>
<evidence type="ECO:0000256" key="2">
    <source>
        <dbReference type="ARBA" id="ARBA00022598"/>
    </source>
</evidence>
<dbReference type="EMBL" id="JBHRYB010000005">
    <property type="protein sequence ID" value="MFC3679515.1"/>
    <property type="molecule type" value="Genomic_DNA"/>
</dbReference>
<dbReference type="PROSITE" id="PS50160">
    <property type="entry name" value="DNA_LIGASE_A3"/>
    <property type="match status" value="1"/>
</dbReference>
<comment type="caution">
    <text evidence="8">The sequence shown here is derived from an EMBL/GenBank/DDBJ whole genome shotgun (WGS) entry which is preliminary data.</text>
</comment>
<dbReference type="CDD" id="cd07896">
    <property type="entry name" value="Adenylation_kDNA_ligase_like"/>
    <property type="match status" value="1"/>
</dbReference>
<comment type="catalytic activity">
    <reaction evidence="6">
        <text>ATP + (deoxyribonucleotide)n-3'-hydroxyl + 5'-phospho-(deoxyribonucleotide)m = (deoxyribonucleotide)n+m + AMP + diphosphate.</text>
        <dbReference type="EC" id="6.5.1.1"/>
    </reaction>
</comment>
<dbReference type="RefSeq" id="WP_376865225.1">
    <property type="nucleotide sequence ID" value="NZ_JBHRYB010000005.1"/>
</dbReference>
<keyword evidence="5" id="KW-0234">DNA repair</keyword>
<dbReference type="EC" id="6.5.1.1" evidence="8"/>
<evidence type="ECO:0000313" key="8">
    <source>
        <dbReference type="EMBL" id="MFC3679515.1"/>
    </source>
</evidence>
<evidence type="ECO:0000256" key="4">
    <source>
        <dbReference type="ARBA" id="ARBA00022763"/>
    </source>
</evidence>
<keyword evidence="4" id="KW-0227">DNA damage</keyword>
<dbReference type="InterPro" id="IPR012310">
    <property type="entry name" value="DNA_ligase_ATP-dep_cent"/>
</dbReference>
<dbReference type="CDD" id="cd08041">
    <property type="entry name" value="OBF_kDNA_ligase_like"/>
    <property type="match status" value="1"/>
</dbReference>
<comment type="cofactor">
    <cofactor evidence="1">
        <name>a divalent metal cation</name>
        <dbReference type="ChEBI" id="CHEBI:60240"/>
    </cofactor>
</comment>
<dbReference type="NCBIfam" id="NF006592">
    <property type="entry name" value="PRK09125.1"/>
    <property type="match status" value="1"/>
</dbReference>
<feature type="domain" description="ATP-dependent DNA ligase family profile" evidence="7">
    <location>
        <begin position="128"/>
        <end position="232"/>
    </location>
</feature>
<gene>
    <name evidence="8" type="ORF">ACFOMG_05240</name>
</gene>
<dbReference type="Gene3D" id="3.30.470.30">
    <property type="entry name" value="DNA ligase/mRNA capping enzyme"/>
    <property type="match status" value="1"/>
</dbReference>